<reference evidence="2" key="1">
    <citation type="submission" date="2020-04" db="EMBL/GenBank/DDBJ databases">
        <authorList>
            <person name="Chiriac C."/>
            <person name="Salcher M."/>
            <person name="Ghai R."/>
            <person name="Kavagutti S V."/>
        </authorList>
    </citation>
    <scope>NUCLEOTIDE SEQUENCE</scope>
</reference>
<proteinExistence type="predicted"/>
<organism evidence="2">
    <name type="scientific">uncultured Caudovirales phage</name>
    <dbReference type="NCBI Taxonomy" id="2100421"/>
    <lineage>
        <taxon>Viruses</taxon>
        <taxon>Duplodnaviria</taxon>
        <taxon>Heunggongvirae</taxon>
        <taxon>Uroviricota</taxon>
        <taxon>Caudoviricetes</taxon>
        <taxon>Peduoviridae</taxon>
        <taxon>Maltschvirus</taxon>
        <taxon>Maltschvirus maltsch</taxon>
    </lineage>
</organism>
<gene>
    <name evidence="1" type="ORF">UFOVP446_3</name>
    <name evidence="2" type="ORF">UFOVP725_12</name>
</gene>
<sequence length="289" mass="29808">MATVTPNFNWPVPTSTDLVKDGATAIEGLGDAIDASLLDLKGGTSGQVLAKNSNTDMDFIWVAQDDSNAIQNAIVDAKGDIIAATAADTPARLAVGTNGQVLTADSTAATGIKWATPASTSGLTLIKTQSFSAVTSSPVEDVFSATYDYYKVLIQLTAQSASGTHLNWRARVSGSDNSTAGNYFWGSYGTVNSGGGASGGEASGSSATLGRFAYLDSSGFTYTDAIFYNPFDSAVETGYTSLSNNEGGNSMRIYSASGNMSVTTSYTGFTLLPTTGTITGRVSVYGYSK</sequence>
<dbReference type="EMBL" id="LR796411">
    <property type="protein sequence ID" value="CAB4142326.1"/>
    <property type="molecule type" value="Genomic_DNA"/>
</dbReference>
<protein>
    <submittedName>
        <fullName evidence="2">Uncharacterized protein</fullName>
    </submittedName>
</protein>
<evidence type="ECO:0000313" key="2">
    <source>
        <dbReference type="EMBL" id="CAB4159917.1"/>
    </source>
</evidence>
<dbReference type="EMBL" id="LR796691">
    <property type="protein sequence ID" value="CAB4159917.1"/>
    <property type="molecule type" value="Genomic_DNA"/>
</dbReference>
<name>A0A6J5NLV8_9CAUD</name>
<evidence type="ECO:0000313" key="1">
    <source>
        <dbReference type="EMBL" id="CAB4142326.1"/>
    </source>
</evidence>
<accession>A0A6J5NLV8</accession>